<evidence type="ECO:0008006" key="11">
    <source>
        <dbReference type="Google" id="ProtNLM"/>
    </source>
</evidence>
<sequence length="384" mass="42842">MAARAGIPLEDLEFVQFHPTGIYGAGCLITEGSRGEGGILRNSEGERFMERYAPTAKDLASRDVVSRSMTMEIREGRGVGPLKDHIYLHLNHLPPDVLKERLPGISETAAIFAGVDVTKEPIPVLPTVHYNMGGIPTNYHGEVVTIKGDDPDAVVPGLMAAGEAACASVHGANRLGANSLLDIVVFGRACANRVAEIHRPGEKQKPLEKDAGERTIAWMDKLRNSNGSLPTSQIRLNMQRTMQNNAAVFRTQETLEEGYSNLLLFSCYKSKNSQGCQLIDKAWESFQDVKVKDRSLIWNSDLIETVELENLLINACVTMHSAEARKESRGAHAREDFTKRDDEKWMKHTLGYWENEKVRLDYRPVHMNTLDDEVEPFPPMARVY</sequence>
<accession>A0AAD6JXF3</accession>
<dbReference type="GO" id="GO:0008177">
    <property type="term" value="F:succinate dehydrogenase (quinone) activity"/>
    <property type="evidence" value="ECO:0007669"/>
    <property type="project" value="UniProtKB-EC"/>
</dbReference>
<dbReference type="PANTHER" id="PTHR11632">
    <property type="entry name" value="SUCCINATE DEHYDROGENASE 2 FLAVOPROTEIN SUBUNIT"/>
    <property type="match status" value="1"/>
</dbReference>
<dbReference type="Gene3D" id="3.90.700.10">
    <property type="entry name" value="Succinate dehydrogenase/fumarate reductase flavoprotein, catalytic domain"/>
    <property type="match status" value="1"/>
</dbReference>
<dbReference type="InterPro" id="IPR030664">
    <property type="entry name" value="SdhA/FrdA/AprA"/>
</dbReference>
<evidence type="ECO:0000256" key="5">
    <source>
        <dbReference type="ARBA" id="ARBA00049220"/>
    </source>
</evidence>
<evidence type="ECO:0000259" key="8">
    <source>
        <dbReference type="Pfam" id="PF02910"/>
    </source>
</evidence>
<comment type="catalytic activity">
    <reaction evidence="5">
        <text>a quinone + succinate = fumarate + a quinol</text>
        <dbReference type="Rhea" id="RHEA:40523"/>
        <dbReference type="ChEBI" id="CHEBI:24646"/>
        <dbReference type="ChEBI" id="CHEBI:29806"/>
        <dbReference type="ChEBI" id="CHEBI:30031"/>
        <dbReference type="ChEBI" id="CHEBI:132124"/>
        <dbReference type="EC" id="1.3.5.1"/>
    </reaction>
</comment>
<evidence type="ECO:0000256" key="2">
    <source>
        <dbReference type="ARBA" id="ARBA00022532"/>
    </source>
</evidence>
<dbReference type="FunFam" id="3.90.700.10:FF:000001">
    <property type="entry name" value="Mitochondrial succinate dehydrogenase flavoprotein subunit"/>
    <property type="match status" value="1"/>
</dbReference>
<dbReference type="InterPro" id="IPR037099">
    <property type="entry name" value="Fum_R/Succ_DH_flav-like_C_sf"/>
</dbReference>
<dbReference type="GO" id="GO:0006099">
    <property type="term" value="P:tricarboxylic acid cycle"/>
    <property type="evidence" value="ECO:0007669"/>
    <property type="project" value="UniProtKB-KW"/>
</dbReference>
<dbReference type="Proteomes" id="UP001162972">
    <property type="component" value="Chromosome 5"/>
</dbReference>
<comment type="pathway">
    <text evidence="1">Carbohydrate metabolism; tricarboxylic acid cycle.</text>
</comment>
<dbReference type="GO" id="GO:0050660">
    <property type="term" value="F:flavin adenine dinucleotide binding"/>
    <property type="evidence" value="ECO:0007669"/>
    <property type="project" value="TreeGrafter"/>
</dbReference>
<evidence type="ECO:0000256" key="3">
    <source>
        <dbReference type="ARBA" id="ARBA00022630"/>
    </source>
</evidence>
<dbReference type="SUPFAM" id="SSF56425">
    <property type="entry name" value="Succinate dehydrogenase/fumarate reductase flavoprotein, catalytic domain"/>
    <property type="match status" value="1"/>
</dbReference>
<dbReference type="Pfam" id="PF00890">
    <property type="entry name" value="FAD_binding_2"/>
    <property type="match status" value="1"/>
</dbReference>
<keyword evidence="10" id="KW-1185">Reference proteome</keyword>
<dbReference type="InterPro" id="IPR036188">
    <property type="entry name" value="FAD/NAD-bd_sf"/>
</dbReference>
<dbReference type="GO" id="GO:0009055">
    <property type="term" value="F:electron transfer activity"/>
    <property type="evidence" value="ECO:0007669"/>
    <property type="project" value="TreeGrafter"/>
</dbReference>
<dbReference type="AlphaFoldDB" id="A0AAD6JXF3"/>
<feature type="domain" description="Fumarate reductase/succinate dehydrogenase flavoprotein-like C-terminal" evidence="8">
    <location>
        <begin position="273"/>
        <end position="384"/>
    </location>
</feature>
<keyword evidence="4" id="KW-0560">Oxidoreductase</keyword>
<reference evidence="9 10" key="1">
    <citation type="journal article" date="2023" name="Int. J. Mol. Sci.">
        <title>De Novo Assembly and Annotation of 11 Diverse Shrub Willow (Salix) Genomes Reveals Novel Gene Organization in Sex-Linked Regions.</title>
        <authorList>
            <person name="Hyden B."/>
            <person name="Feng K."/>
            <person name="Yates T.B."/>
            <person name="Jawdy S."/>
            <person name="Cereghino C."/>
            <person name="Smart L.B."/>
            <person name="Muchero W."/>
        </authorList>
    </citation>
    <scope>NUCLEOTIDE SEQUENCE [LARGE SCALE GENOMIC DNA]</scope>
    <source>
        <tissue evidence="9">Shoot tip</tissue>
    </source>
</reference>
<dbReference type="InterPro" id="IPR015939">
    <property type="entry name" value="Fum_Rdtase/Succ_DH_flav-like_C"/>
</dbReference>
<dbReference type="FunFam" id="3.50.50.60:FF:000405">
    <property type="entry name" value="Succinate dehydrogenase [ubiquinone] flavoprotein subunit, mitochondrial"/>
    <property type="match status" value="1"/>
</dbReference>
<evidence type="ECO:0000313" key="9">
    <source>
        <dbReference type="EMBL" id="KAJ6413136.1"/>
    </source>
</evidence>
<evidence type="ECO:0000256" key="1">
    <source>
        <dbReference type="ARBA" id="ARBA00005163"/>
    </source>
</evidence>
<keyword evidence="2" id="KW-0816">Tricarboxylic acid cycle</keyword>
<protein>
    <recommendedName>
        <fullName evidence="11">Succinate dehydrogenase [ubiquinone] flavoprotein subunit, mitochondrial</fullName>
    </recommendedName>
</protein>
<feature type="domain" description="FAD-dependent oxidoreductase 2 FAD-binding" evidence="7">
    <location>
        <begin position="1"/>
        <end position="180"/>
    </location>
</feature>
<dbReference type="InterPro" id="IPR003953">
    <property type="entry name" value="FAD-dep_OxRdtase_2_FAD-bd"/>
</dbReference>
<evidence type="ECO:0000313" key="10">
    <source>
        <dbReference type="Proteomes" id="UP001162972"/>
    </source>
</evidence>
<dbReference type="GO" id="GO:0006121">
    <property type="term" value="P:mitochondrial electron transport, succinate to ubiquinone"/>
    <property type="evidence" value="ECO:0007669"/>
    <property type="project" value="TreeGrafter"/>
</dbReference>
<dbReference type="PANTHER" id="PTHR11632:SF51">
    <property type="entry name" value="SUCCINATE DEHYDROGENASE [UBIQUINONE] FLAVOPROTEIN SUBUNIT, MITOCHONDRIAL"/>
    <property type="match status" value="1"/>
</dbReference>
<name>A0AAD6JXF3_9ROSI</name>
<dbReference type="EMBL" id="JAPFFJ010000013">
    <property type="protein sequence ID" value="KAJ6413136.1"/>
    <property type="molecule type" value="Genomic_DNA"/>
</dbReference>
<evidence type="ECO:0000259" key="7">
    <source>
        <dbReference type="Pfam" id="PF00890"/>
    </source>
</evidence>
<dbReference type="Pfam" id="PF02910">
    <property type="entry name" value="Succ_DH_flav_C"/>
    <property type="match status" value="2"/>
</dbReference>
<proteinExistence type="predicted"/>
<feature type="active site" description="Proton acceptor" evidence="6">
    <location>
        <position position="62"/>
    </location>
</feature>
<evidence type="ECO:0000256" key="4">
    <source>
        <dbReference type="ARBA" id="ARBA00023002"/>
    </source>
</evidence>
<evidence type="ECO:0000256" key="6">
    <source>
        <dbReference type="PIRSR" id="PIRSR630664-50"/>
    </source>
</evidence>
<dbReference type="Gene3D" id="3.50.50.60">
    <property type="entry name" value="FAD/NAD(P)-binding domain"/>
    <property type="match status" value="1"/>
</dbReference>
<dbReference type="Gene3D" id="1.20.58.100">
    <property type="entry name" value="Fumarate reductase/succinate dehydrogenase flavoprotein-like, C-terminal domain"/>
    <property type="match status" value="2"/>
</dbReference>
<comment type="caution">
    <text evidence="9">The sequence shown here is derived from an EMBL/GenBank/DDBJ whole genome shotgun (WGS) entry which is preliminary data.</text>
</comment>
<dbReference type="Gene3D" id="4.10.80.40">
    <property type="entry name" value="succinate dehydrogenase protein domain"/>
    <property type="match status" value="1"/>
</dbReference>
<dbReference type="SUPFAM" id="SSF46977">
    <property type="entry name" value="Succinate dehydrogenase/fumarate reductase flavoprotein C-terminal domain"/>
    <property type="match status" value="1"/>
</dbReference>
<dbReference type="GO" id="GO:0005739">
    <property type="term" value="C:mitochondrion"/>
    <property type="evidence" value="ECO:0007669"/>
    <property type="project" value="GOC"/>
</dbReference>
<dbReference type="SUPFAM" id="SSF51905">
    <property type="entry name" value="FAD/NAD(P)-binding domain"/>
    <property type="match status" value="1"/>
</dbReference>
<dbReference type="FunFam" id="4.10.80.40:FF:000002">
    <property type="entry name" value="Succinate dehydrogenase [ubiquinone] flavoprotein subunit, mitochondrial"/>
    <property type="match status" value="1"/>
</dbReference>
<gene>
    <name evidence="9" type="ORF">OIU84_006023</name>
</gene>
<feature type="domain" description="Fumarate reductase/succinate dehydrogenase flavoprotein-like C-terminal" evidence="8">
    <location>
        <begin position="235"/>
        <end position="262"/>
    </location>
</feature>
<dbReference type="InterPro" id="IPR027477">
    <property type="entry name" value="Succ_DH/fumarate_Rdtase_cat_sf"/>
</dbReference>
<organism evidence="9 10">
    <name type="scientific">Salix udensis</name>
    <dbReference type="NCBI Taxonomy" id="889485"/>
    <lineage>
        <taxon>Eukaryota</taxon>
        <taxon>Viridiplantae</taxon>
        <taxon>Streptophyta</taxon>
        <taxon>Embryophyta</taxon>
        <taxon>Tracheophyta</taxon>
        <taxon>Spermatophyta</taxon>
        <taxon>Magnoliopsida</taxon>
        <taxon>eudicotyledons</taxon>
        <taxon>Gunneridae</taxon>
        <taxon>Pentapetalae</taxon>
        <taxon>rosids</taxon>
        <taxon>fabids</taxon>
        <taxon>Malpighiales</taxon>
        <taxon>Salicaceae</taxon>
        <taxon>Saliceae</taxon>
        <taxon>Salix</taxon>
    </lineage>
</organism>
<keyword evidence="3" id="KW-0285">Flavoprotein</keyword>